<feature type="chain" id="PRO_5043612651" description="Lipoprotein" evidence="1">
    <location>
        <begin position="17"/>
        <end position="130"/>
    </location>
</feature>
<evidence type="ECO:0000313" key="3">
    <source>
        <dbReference type="Proteomes" id="UP001324634"/>
    </source>
</evidence>
<gene>
    <name evidence="2" type="ORF">SOO65_15555</name>
</gene>
<sequence>MKLSLFIVFLIIGACASETSTPAQKLTSQHGGTLLKGREHYLEVVVTPDEIKLYPLQDTGKKLEPLPVQGARAKYSSVLSKSDWPVEDLGKSGDALIGNIDTRGDKVLNVKVDLMVEGKRESFFQRVPVQ</sequence>
<evidence type="ECO:0000256" key="1">
    <source>
        <dbReference type="SAM" id="SignalP"/>
    </source>
</evidence>
<name>A0AAX4HLH1_9BACT</name>
<dbReference type="KEGG" id="psti:SOO65_15555"/>
<keyword evidence="1" id="KW-0732">Signal</keyword>
<dbReference type="AlphaFoldDB" id="A0AAX4HLH1"/>
<keyword evidence="3" id="KW-1185">Reference proteome</keyword>
<evidence type="ECO:0008006" key="4">
    <source>
        <dbReference type="Google" id="ProtNLM"/>
    </source>
</evidence>
<dbReference type="RefSeq" id="WP_321392247.1">
    <property type="nucleotide sequence ID" value="NZ_CP139487.1"/>
</dbReference>
<feature type="signal peptide" evidence="1">
    <location>
        <begin position="1"/>
        <end position="16"/>
    </location>
</feature>
<accession>A0AAX4HLH1</accession>
<dbReference type="EMBL" id="CP139487">
    <property type="protein sequence ID" value="WPU64109.1"/>
    <property type="molecule type" value="Genomic_DNA"/>
</dbReference>
<organism evidence="2 3">
    <name type="scientific">Peredibacter starrii</name>
    <dbReference type="NCBI Taxonomy" id="28202"/>
    <lineage>
        <taxon>Bacteria</taxon>
        <taxon>Pseudomonadati</taxon>
        <taxon>Bdellovibrionota</taxon>
        <taxon>Bacteriovoracia</taxon>
        <taxon>Bacteriovoracales</taxon>
        <taxon>Bacteriovoracaceae</taxon>
        <taxon>Peredibacter</taxon>
    </lineage>
</organism>
<dbReference type="Proteomes" id="UP001324634">
    <property type="component" value="Chromosome"/>
</dbReference>
<dbReference type="PROSITE" id="PS51257">
    <property type="entry name" value="PROKAR_LIPOPROTEIN"/>
    <property type="match status" value="1"/>
</dbReference>
<protein>
    <recommendedName>
        <fullName evidence="4">Lipoprotein</fullName>
    </recommendedName>
</protein>
<proteinExistence type="predicted"/>
<reference evidence="2 3" key="1">
    <citation type="submission" date="2023-11" db="EMBL/GenBank/DDBJ databases">
        <title>Peredibacter starrii A3.12.</title>
        <authorList>
            <person name="Mitchell R.J."/>
        </authorList>
    </citation>
    <scope>NUCLEOTIDE SEQUENCE [LARGE SCALE GENOMIC DNA]</scope>
    <source>
        <strain evidence="2 3">A3.12</strain>
    </source>
</reference>
<evidence type="ECO:0000313" key="2">
    <source>
        <dbReference type="EMBL" id="WPU64109.1"/>
    </source>
</evidence>